<sequence>MKWKEKKITTLDLTGCKSLGELHQRIRKAFDFPDWYGENWDAFWDLLQTECDADKIKILGEHTLSKEFNWHIEKMHEILQRNKDDHKKYGWNFDFEIIN</sequence>
<evidence type="ECO:0000259" key="2">
    <source>
        <dbReference type="Pfam" id="PF01337"/>
    </source>
</evidence>
<dbReference type="InterPro" id="IPR000468">
    <property type="entry name" value="Barstar"/>
</dbReference>
<name>A0A7G8T6N7_9FIRM</name>
<dbReference type="SUPFAM" id="SSF52038">
    <property type="entry name" value="Barstar-related"/>
    <property type="match status" value="1"/>
</dbReference>
<dbReference type="AlphaFoldDB" id="A0A7G8T6N7"/>
<dbReference type="InterPro" id="IPR035905">
    <property type="entry name" value="Barstar-like_sf"/>
</dbReference>
<organism evidence="3 4">
    <name type="scientific">Caproicibacter fermentans</name>
    <dbReference type="NCBI Taxonomy" id="2576756"/>
    <lineage>
        <taxon>Bacteria</taxon>
        <taxon>Bacillati</taxon>
        <taxon>Bacillota</taxon>
        <taxon>Clostridia</taxon>
        <taxon>Eubacteriales</taxon>
        <taxon>Acutalibacteraceae</taxon>
        <taxon>Caproicibacter</taxon>
    </lineage>
</organism>
<comment type="similarity">
    <text evidence="1">Belongs to the barstar family.</text>
</comment>
<dbReference type="KEGG" id="cfem:HCR03_10930"/>
<dbReference type="Gene3D" id="3.30.370.10">
    <property type="entry name" value="Barstar-like"/>
    <property type="match status" value="1"/>
</dbReference>
<dbReference type="EMBL" id="CP060286">
    <property type="protein sequence ID" value="QNK39278.1"/>
    <property type="molecule type" value="Genomic_DNA"/>
</dbReference>
<evidence type="ECO:0000256" key="1">
    <source>
        <dbReference type="ARBA" id="ARBA00006845"/>
    </source>
</evidence>
<reference evidence="3 4" key="1">
    <citation type="submission" date="2020-08" db="EMBL/GenBank/DDBJ databases">
        <title>The isolate Caproiciproducens sp. 7D4C2 produces n-caproate at mildly acidic conditions from hexoses: genome and rBOX comparison with related strains and chain-elongating bacteria.</title>
        <authorList>
            <person name="Esquivel-Elizondo S."/>
            <person name="Bagci C."/>
            <person name="Temovska M."/>
            <person name="Jeon B.S."/>
            <person name="Bessarab I."/>
            <person name="Williams R.B.H."/>
            <person name="Huson D.H."/>
            <person name="Angenent L.T."/>
        </authorList>
    </citation>
    <scope>NUCLEOTIDE SEQUENCE [LARGE SCALE GENOMIC DNA]</scope>
    <source>
        <strain evidence="3 4">7D4C2</strain>
    </source>
</reference>
<gene>
    <name evidence="3" type="ORF">HCR03_10930</name>
</gene>
<evidence type="ECO:0000313" key="4">
    <source>
        <dbReference type="Proteomes" id="UP000515909"/>
    </source>
</evidence>
<protein>
    <submittedName>
        <fullName evidence="3">Barstar family protein</fullName>
    </submittedName>
</protein>
<dbReference type="RefSeq" id="WP_187034227.1">
    <property type="nucleotide sequence ID" value="NZ_CP060286.1"/>
</dbReference>
<accession>A0A7G8T6N7</accession>
<feature type="domain" description="Barstar (barnase inhibitor)" evidence="2">
    <location>
        <begin position="8"/>
        <end position="90"/>
    </location>
</feature>
<evidence type="ECO:0000313" key="3">
    <source>
        <dbReference type="EMBL" id="QNK39278.1"/>
    </source>
</evidence>
<dbReference type="Proteomes" id="UP000515909">
    <property type="component" value="Chromosome"/>
</dbReference>
<proteinExistence type="inferred from homology"/>
<dbReference type="Pfam" id="PF01337">
    <property type="entry name" value="Barstar"/>
    <property type="match status" value="1"/>
</dbReference>